<dbReference type="EMBL" id="JAUHQB010000003">
    <property type="protein sequence ID" value="MDN4483084.1"/>
    <property type="molecule type" value="Genomic_DNA"/>
</dbReference>
<sequence length="230" mass="23209">MSLPRRTAALAGVFYLLTHVTSVAAVVLYGPVVTDDAWLAGPDGGGPQLLGALLDIVLAVAVVGTALCLLPLLRTHAPLGGPAYLVLRGLEAAVILVGAASVAALVSLRDAGLADGGAGVALRELYSATFLVGAGLVVGVHTVVLAVVLWRLRAVPRWIPVLGVVGSALVTASNLTVMFGLADEVTTARSLAAIPIFLWEISLAITLIVRGLRLPAPTGAPEKAAVAAAA</sequence>
<feature type="transmembrane region" description="Helical" evidence="1">
    <location>
        <begin position="188"/>
        <end position="209"/>
    </location>
</feature>
<organism evidence="2 3">
    <name type="scientific">Demequina lignilytica</name>
    <dbReference type="NCBI Taxonomy" id="3051663"/>
    <lineage>
        <taxon>Bacteria</taxon>
        <taxon>Bacillati</taxon>
        <taxon>Actinomycetota</taxon>
        <taxon>Actinomycetes</taxon>
        <taxon>Micrococcales</taxon>
        <taxon>Demequinaceae</taxon>
        <taxon>Demequina</taxon>
    </lineage>
</organism>
<comment type="caution">
    <text evidence="2">The sequence shown here is derived from an EMBL/GenBank/DDBJ whole genome shotgun (WGS) entry which is preliminary data.</text>
</comment>
<feature type="transmembrane region" description="Helical" evidence="1">
    <location>
        <begin position="85"/>
        <end position="108"/>
    </location>
</feature>
<dbReference type="Pfam" id="PF14329">
    <property type="entry name" value="DUF4386"/>
    <property type="match status" value="1"/>
</dbReference>
<feature type="transmembrane region" description="Helical" evidence="1">
    <location>
        <begin position="49"/>
        <end position="73"/>
    </location>
</feature>
<evidence type="ECO:0000256" key="1">
    <source>
        <dbReference type="SAM" id="Phobius"/>
    </source>
</evidence>
<keyword evidence="1" id="KW-0472">Membrane</keyword>
<proteinExistence type="predicted"/>
<dbReference type="RefSeq" id="WP_301160041.1">
    <property type="nucleotide sequence ID" value="NZ_JAUHQB010000003.1"/>
</dbReference>
<accession>A0AB35MH22</accession>
<evidence type="ECO:0000313" key="2">
    <source>
        <dbReference type="EMBL" id="MDN4483084.1"/>
    </source>
</evidence>
<dbReference type="AlphaFoldDB" id="A0AB35MH22"/>
<feature type="transmembrane region" description="Helical" evidence="1">
    <location>
        <begin position="161"/>
        <end position="182"/>
    </location>
</feature>
<feature type="transmembrane region" description="Helical" evidence="1">
    <location>
        <begin position="128"/>
        <end position="149"/>
    </location>
</feature>
<name>A0AB35MH22_9MICO</name>
<keyword evidence="1" id="KW-1133">Transmembrane helix</keyword>
<gene>
    <name evidence="2" type="ORF">QQ002_05980</name>
</gene>
<keyword evidence="1" id="KW-0812">Transmembrane</keyword>
<evidence type="ECO:0000313" key="3">
    <source>
        <dbReference type="Proteomes" id="UP001172756"/>
    </source>
</evidence>
<protein>
    <submittedName>
        <fullName evidence="2">DUF4386 domain-containing protein</fullName>
    </submittedName>
</protein>
<reference evidence="2 3" key="1">
    <citation type="submission" date="2023-06" db="EMBL/GenBank/DDBJ databases">
        <title>SYSU T0a273.</title>
        <authorList>
            <person name="Gao L."/>
            <person name="Fang B.-Z."/>
            <person name="Li W.-J."/>
        </authorList>
    </citation>
    <scope>NUCLEOTIDE SEQUENCE [LARGE SCALE GENOMIC DNA]</scope>
    <source>
        <strain evidence="2 3">SYSU T0a273</strain>
    </source>
</reference>
<dbReference type="Proteomes" id="UP001172756">
    <property type="component" value="Unassembled WGS sequence"/>
</dbReference>
<dbReference type="InterPro" id="IPR025495">
    <property type="entry name" value="DUF4386"/>
</dbReference>